<dbReference type="RefSeq" id="WP_035544178.1">
    <property type="nucleotide sequence ID" value="NZ_BAUP01000061.1"/>
</dbReference>
<dbReference type="Proteomes" id="UP000024842">
    <property type="component" value="Unassembled WGS sequence"/>
</dbReference>
<dbReference type="AlphaFoldDB" id="A0A023DXH1"/>
<reference evidence="2 3" key="1">
    <citation type="journal article" date="2014" name="FEMS Microbiol. Lett.">
        <title>Draft genome sequences of three Holospora species (Holospora obtusa, Holospora undulata, and Holospora elegans), endonuclear symbiotic bacteria of the ciliate Paramecium caudatum.</title>
        <authorList>
            <person name="Dohra H."/>
            <person name="Tanaka K."/>
            <person name="Suzuki T."/>
            <person name="Fujishima M."/>
            <person name="Suzuki H."/>
        </authorList>
    </citation>
    <scope>NUCLEOTIDE SEQUENCE [LARGE SCALE GENOMIC DNA]</scope>
    <source>
        <strain evidence="2 3">E1</strain>
    </source>
</reference>
<dbReference type="OrthoDB" id="8483181at2"/>
<feature type="coiled-coil region" evidence="1">
    <location>
        <begin position="376"/>
        <end position="421"/>
    </location>
</feature>
<dbReference type="EMBL" id="BAUP01000061">
    <property type="protein sequence ID" value="GAJ46091.1"/>
    <property type="molecule type" value="Genomic_DNA"/>
</dbReference>
<protein>
    <submittedName>
        <fullName evidence="2">Uncharacterized protein</fullName>
    </submittedName>
</protein>
<evidence type="ECO:0000256" key="1">
    <source>
        <dbReference type="SAM" id="Coils"/>
    </source>
</evidence>
<evidence type="ECO:0000313" key="2">
    <source>
        <dbReference type="EMBL" id="GAJ46091.1"/>
    </source>
</evidence>
<comment type="caution">
    <text evidence="2">The sequence shown here is derived from an EMBL/GenBank/DDBJ whole genome shotgun (WGS) entry which is preliminary data.</text>
</comment>
<gene>
    <name evidence="2" type="ORF">HE1_00413</name>
</gene>
<organism evidence="2 3">
    <name type="scientific">Holospora elegans E1</name>
    <dbReference type="NCBI Taxonomy" id="1427503"/>
    <lineage>
        <taxon>Bacteria</taxon>
        <taxon>Pseudomonadati</taxon>
        <taxon>Pseudomonadota</taxon>
        <taxon>Alphaproteobacteria</taxon>
        <taxon>Holosporales</taxon>
        <taxon>Holosporaceae</taxon>
        <taxon>Holospora</taxon>
    </lineage>
</organism>
<evidence type="ECO:0000313" key="3">
    <source>
        <dbReference type="Proteomes" id="UP000024842"/>
    </source>
</evidence>
<accession>A0A023DXH1</accession>
<name>A0A023DXH1_9PROT</name>
<proteinExistence type="predicted"/>
<dbReference type="STRING" id="1427503.HE1_00413"/>
<keyword evidence="3" id="KW-1185">Reference proteome</keyword>
<sequence>MKFLINKKKLSNLRRIYLVLYFLGYIETAFSGSSSSSKKPVPVVLDANDFHAISAYCLDQQGKIEEVSETSLRLARVPTTFESNGTRYFSHKFYRDPDTDLARDNLVVFDYCKNQKKEVDLDHMYLMAPTKFGADLNKQKASFDFLQQKRKEHKGNLYIPLSVLDNQGNPQRLQDDSSKTYIVLNIDNSGIMSSENLKKISDIRLDKRFLAVDAMISKAQEISLSGNKISVEGLGAQLKGIQDLGDLYTANISAVSMALGSIKQYSYTSLSENVRKIMEYFPNAEIGNANTENTYLRQMTAIYNTSLEQLSAIKSQKDKVRVHLDAMNEIAKKIPGEEAKNLDEFITNPKKYTIPFRLISDSLGGDNGLVRLFYTCDQWEADLKNLGEKVNQLQSVHANFIKNTTNKIDDLNKSIKDYSDKKRIFERFLEKAITEGTAETFNTFIDAPFKALEDQNQKINTDYSKIVQSIEKIQNVQDPNFQSKLAQTRNTLNLSLQEIQNIAAYQKTLPTLIQDAYSKIVFLKIKNFKDLETDANQNIVKLNDLVKPVIEAITKEEDAKPLWQNVQAPINVALNLLEKIKKI</sequence>
<keyword evidence="1" id="KW-0175">Coiled coil</keyword>